<organism evidence="9 10">
    <name type="scientific">Paxillus rubicundulus Ve08.2h10</name>
    <dbReference type="NCBI Taxonomy" id="930991"/>
    <lineage>
        <taxon>Eukaryota</taxon>
        <taxon>Fungi</taxon>
        <taxon>Dikarya</taxon>
        <taxon>Basidiomycota</taxon>
        <taxon>Agaricomycotina</taxon>
        <taxon>Agaricomycetes</taxon>
        <taxon>Agaricomycetidae</taxon>
        <taxon>Boletales</taxon>
        <taxon>Paxilineae</taxon>
        <taxon>Paxillaceae</taxon>
        <taxon>Paxillus</taxon>
    </lineage>
</organism>
<feature type="compositionally biased region" description="Low complexity" evidence="7">
    <location>
        <begin position="81"/>
        <end position="97"/>
    </location>
</feature>
<feature type="compositionally biased region" description="Polar residues" evidence="7">
    <location>
        <begin position="696"/>
        <end position="715"/>
    </location>
</feature>
<evidence type="ECO:0000256" key="3">
    <source>
        <dbReference type="ARBA" id="ARBA00022741"/>
    </source>
</evidence>
<keyword evidence="2" id="KW-0808">Transferase</keyword>
<feature type="compositionally biased region" description="Polar residues" evidence="7">
    <location>
        <begin position="119"/>
        <end position="130"/>
    </location>
</feature>
<dbReference type="InterPro" id="IPR017441">
    <property type="entry name" value="Protein_kinase_ATP_BS"/>
</dbReference>
<dbReference type="GO" id="GO:0000196">
    <property type="term" value="P:cell integrity MAPK cascade"/>
    <property type="evidence" value="ECO:0007669"/>
    <property type="project" value="UniProtKB-ARBA"/>
</dbReference>
<evidence type="ECO:0000256" key="1">
    <source>
        <dbReference type="ARBA" id="ARBA00006529"/>
    </source>
</evidence>
<evidence type="ECO:0000256" key="6">
    <source>
        <dbReference type="PROSITE-ProRule" id="PRU10141"/>
    </source>
</evidence>
<feature type="compositionally biased region" description="Low complexity" evidence="7">
    <location>
        <begin position="354"/>
        <end position="367"/>
    </location>
</feature>
<dbReference type="GO" id="GO:0005524">
    <property type="term" value="F:ATP binding"/>
    <property type="evidence" value="ECO:0007669"/>
    <property type="project" value="UniProtKB-UniRule"/>
</dbReference>
<dbReference type="FunFam" id="3.30.200.20:FF:000387">
    <property type="entry name" value="Serine/threonine-protein kinase STE11"/>
    <property type="match status" value="1"/>
</dbReference>
<evidence type="ECO:0000259" key="8">
    <source>
        <dbReference type="PROSITE" id="PS50011"/>
    </source>
</evidence>
<feature type="region of interest" description="Disordered" evidence="7">
    <location>
        <begin position="945"/>
        <end position="966"/>
    </location>
</feature>
<protein>
    <recommendedName>
        <fullName evidence="8">Protein kinase domain-containing protein</fullName>
    </recommendedName>
</protein>
<evidence type="ECO:0000313" key="9">
    <source>
        <dbReference type="EMBL" id="KIL00250.1"/>
    </source>
</evidence>
<dbReference type="AlphaFoldDB" id="A0A0D0EAD2"/>
<comment type="similarity">
    <text evidence="1">Belongs to the protein kinase superfamily. STE Ser/Thr protein kinase family. MAP kinase kinase kinase subfamily.</text>
</comment>
<feature type="compositionally biased region" description="Basic and acidic residues" evidence="7">
    <location>
        <begin position="396"/>
        <end position="411"/>
    </location>
</feature>
<feature type="compositionally biased region" description="Basic and acidic residues" evidence="7">
    <location>
        <begin position="599"/>
        <end position="610"/>
    </location>
</feature>
<dbReference type="InParanoid" id="A0A0D0EAD2"/>
<keyword evidence="4" id="KW-0418">Kinase</keyword>
<feature type="compositionally biased region" description="Polar residues" evidence="7">
    <location>
        <begin position="343"/>
        <end position="353"/>
    </location>
</feature>
<dbReference type="InterPro" id="IPR050538">
    <property type="entry name" value="MAP_kinase_kinase_kinase"/>
</dbReference>
<keyword evidence="3 6" id="KW-0547">Nucleotide-binding</keyword>
<dbReference type="SMART" id="SM00220">
    <property type="entry name" value="S_TKc"/>
    <property type="match status" value="1"/>
</dbReference>
<feature type="region of interest" description="Disordered" evidence="7">
    <location>
        <begin position="382"/>
        <end position="723"/>
    </location>
</feature>
<dbReference type="STRING" id="930991.A0A0D0EAD2"/>
<dbReference type="Pfam" id="PF00069">
    <property type="entry name" value="Pkinase"/>
    <property type="match status" value="1"/>
</dbReference>
<dbReference type="Gene3D" id="1.10.510.10">
    <property type="entry name" value="Transferase(Phosphotransferase) domain 1"/>
    <property type="match status" value="1"/>
</dbReference>
<feature type="compositionally biased region" description="Polar residues" evidence="7">
    <location>
        <begin position="792"/>
        <end position="801"/>
    </location>
</feature>
<feature type="compositionally biased region" description="Low complexity" evidence="7">
    <location>
        <begin position="40"/>
        <end position="56"/>
    </location>
</feature>
<dbReference type="PANTHER" id="PTHR48016:SF48">
    <property type="entry name" value="SERINE_THREONINE-PROTEIN KINASE BCK1_SLK1_SSP31"/>
    <property type="match status" value="1"/>
</dbReference>
<feature type="compositionally biased region" description="Polar residues" evidence="7">
    <location>
        <begin position="945"/>
        <end position="964"/>
    </location>
</feature>
<dbReference type="InterPro" id="IPR011009">
    <property type="entry name" value="Kinase-like_dom_sf"/>
</dbReference>
<feature type="region of interest" description="Disordered" evidence="7">
    <location>
        <begin position="293"/>
        <end position="370"/>
    </location>
</feature>
<feature type="compositionally biased region" description="Polar residues" evidence="7">
    <location>
        <begin position="875"/>
        <end position="889"/>
    </location>
</feature>
<dbReference type="PROSITE" id="PS00108">
    <property type="entry name" value="PROTEIN_KINASE_ST"/>
    <property type="match status" value="1"/>
</dbReference>
<keyword evidence="5 6" id="KW-0067">ATP-binding</keyword>
<dbReference type="OrthoDB" id="266718at2759"/>
<feature type="region of interest" description="Disordered" evidence="7">
    <location>
        <begin position="869"/>
        <end position="889"/>
    </location>
</feature>
<name>A0A0D0EAD2_9AGAM</name>
<feature type="binding site" evidence="6">
    <location>
        <position position="1001"/>
    </location>
    <ligand>
        <name>ATP</name>
        <dbReference type="ChEBI" id="CHEBI:30616"/>
    </ligand>
</feature>
<dbReference type="PROSITE" id="PS50011">
    <property type="entry name" value="PROTEIN_KINASE_DOM"/>
    <property type="match status" value="1"/>
</dbReference>
<feature type="compositionally biased region" description="Low complexity" evidence="7">
    <location>
        <begin position="554"/>
        <end position="569"/>
    </location>
</feature>
<dbReference type="Proteomes" id="UP000054538">
    <property type="component" value="Unassembled WGS sequence"/>
</dbReference>
<evidence type="ECO:0000256" key="4">
    <source>
        <dbReference type="ARBA" id="ARBA00022777"/>
    </source>
</evidence>
<dbReference type="PROSITE" id="PS00107">
    <property type="entry name" value="PROTEIN_KINASE_ATP"/>
    <property type="match status" value="1"/>
</dbReference>
<dbReference type="EMBL" id="KN824838">
    <property type="protein sequence ID" value="KIL00250.1"/>
    <property type="molecule type" value="Genomic_DNA"/>
</dbReference>
<dbReference type="InterPro" id="IPR008271">
    <property type="entry name" value="Ser/Thr_kinase_AS"/>
</dbReference>
<reference evidence="9 10" key="1">
    <citation type="submission" date="2014-04" db="EMBL/GenBank/DDBJ databases">
        <authorList>
            <consortium name="DOE Joint Genome Institute"/>
            <person name="Kuo A."/>
            <person name="Kohler A."/>
            <person name="Jargeat P."/>
            <person name="Nagy L.G."/>
            <person name="Floudas D."/>
            <person name="Copeland A."/>
            <person name="Barry K.W."/>
            <person name="Cichocki N."/>
            <person name="Veneault-Fourrey C."/>
            <person name="LaButti K."/>
            <person name="Lindquist E.A."/>
            <person name="Lipzen A."/>
            <person name="Lundell T."/>
            <person name="Morin E."/>
            <person name="Murat C."/>
            <person name="Sun H."/>
            <person name="Tunlid A."/>
            <person name="Henrissat B."/>
            <person name="Grigoriev I.V."/>
            <person name="Hibbett D.S."/>
            <person name="Martin F."/>
            <person name="Nordberg H.P."/>
            <person name="Cantor M.N."/>
            <person name="Hua S.X."/>
        </authorList>
    </citation>
    <scope>NUCLEOTIDE SEQUENCE [LARGE SCALE GENOMIC DNA]</scope>
    <source>
        <strain evidence="9 10">Ve08.2h10</strain>
    </source>
</reference>
<feature type="region of interest" description="Disordered" evidence="7">
    <location>
        <begin position="765"/>
        <end position="836"/>
    </location>
</feature>
<evidence type="ECO:0000256" key="7">
    <source>
        <dbReference type="SAM" id="MobiDB-lite"/>
    </source>
</evidence>
<dbReference type="SUPFAM" id="SSF56112">
    <property type="entry name" value="Protein kinase-like (PK-like)"/>
    <property type="match status" value="1"/>
</dbReference>
<evidence type="ECO:0000256" key="2">
    <source>
        <dbReference type="ARBA" id="ARBA00022679"/>
    </source>
</evidence>
<feature type="domain" description="Protein kinase" evidence="8">
    <location>
        <begin position="972"/>
        <end position="1238"/>
    </location>
</feature>
<gene>
    <name evidence="9" type="ORF">PAXRUDRAFT_821864</name>
</gene>
<dbReference type="FunFam" id="1.10.510.10:FF:000182">
    <property type="entry name" value="MAP kinase kinase kinase mkh1"/>
    <property type="match status" value="1"/>
</dbReference>
<dbReference type="HOGENOM" id="CLU_004980_0_0_1"/>
<dbReference type="PANTHER" id="PTHR48016">
    <property type="entry name" value="MAP KINASE KINASE KINASE SSK2-RELATED-RELATED"/>
    <property type="match status" value="1"/>
</dbReference>
<reference evidence="10" key="2">
    <citation type="submission" date="2015-01" db="EMBL/GenBank/DDBJ databases">
        <title>Evolutionary Origins and Diversification of the Mycorrhizal Mutualists.</title>
        <authorList>
            <consortium name="DOE Joint Genome Institute"/>
            <consortium name="Mycorrhizal Genomics Consortium"/>
            <person name="Kohler A."/>
            <person name="Kuo A."/>
            <person name="Nagy L.G."/>
            <person name="Floudas D."/>
            <person name="Copeland A."/>
            <person name="Barry K.W."/>
            <person name="Cichocki N."/>
            <person name="Veneault-Fourrey C."/>
            <person name="LaButti K."/>
            <person name="Lindquist E.A."/>
            <person name="Lipzen A."/>
            <person name="Lundell T."/>
            <person name="Morin E."/>
            <person name="Murat C."/>
            <person name="Riley R."/>
            <person name="Ohm R."/>
            <person name="Sun H."/>
            <person name="Tunlid A."/>
            <person name="Henrissat B."/>
            <person name="Grigoriev I.V."/>
            <person name="Hibbett D.S."/>
            <person name="Martin F."/>
        </authorList>
    </citation>
    <scope>NUCLEOTIDE SEQUENCE [LARGE SCALE GENOMIC DNA]</scope>
    <source>
        <strain evidence="10">Ve08.2h10</strain>
    </source>
</reference>
<proteinExistence type="inferred from homology"/>
<feature type="compositionally biased region" description="Basic and acidic residues" evidence="7">
    <location>
        <begin position="821"/>
        <end position="836"/>
    </location>
</feature>
<evidence type="ECO:0000256" key="5">
    <source>
        <dbReference type="ARBA" id="ARBA00022840"/>
    </source>
</evidence>
<keyword evidence="10" id="KW-1185">Reference proteome</keyword>
<feature type="region of interest" description="Disordered" evidence="7">
    <location>
        <begin position="1"/>
        <end position="179"/>
    </location>
</feature>
<feature type="compositionally biased region" description="Low complexity" evidence="7">
    <location>
        <begin position="671"/>
        <end position="695"/>
    </location>
</feature>
<dbReference type="InterPro" id="IPR000719">
    <property type="entry name" value="Prot_kinase_dom"/>
</dbReference>
<feature type="compositionally biased region" description="Polar residues" evidence="7">
    <location>
        <begin position="469"/>
        <end position="486"/>
    </location>
</feature>
<feature type="compositionally biased region" description="Low complexity" evidence="7">
    <location>
        <begin position="293"/>
        <end position="312"/>
    </location>
</feature>
<evidence type="ECO:0000313" key="10">
    <source>
        <dbReference type="Proteomes" id="UP000054538"/>
    </source>
</evidence>
<feature type="compositionally biased region" description="Low complexity" evidence="7">
    <location>
        <begin position="778"/>
        <end position="788"/>
    </location>
</feature>
<dbReference type="GO" id="GO:0004709">
    <property type="term" value="F:MAP kinase kinase kinase activity"/>
    <property type="evidence" value="ECO:0007669"/>
    <property type="project" value="UniProtKB-ARBA"/>
</dbReference>
<sequence length="1250" mass="137129">MSEDTKSSSHRARRVLVVSNPDPGDSSSSEDGRRRRHHQPQTSYSSLPQPSSSMISAPFYRAIKPVHPTPLTTDLPHHITSSHSNPTLSSPSSQSSNAVESTPPPSTPGQAAPPDIGTSLFTHDNGSAANERSDMLPSSRLQKITDKFWKHRRPSSHRPKESEGSLHSPTPSCHLPPSPERVIMVTADCHAFTAVEVTPAKSAAYIWERIFTELKISDEDQSLGFAIYRTQVNRGAVGDALSNDSLLRLIREQGDSEGKLKFLVCHPHVPVQEPSLSTSPVRSIPLLPPVFAPLVPRSRPSQSSRQESISSEDPTPDTGYEPSAVSDDFDDADHRSTMRPHQYTPNALYNTRQPASPVSPRVPNSSPADRRRLYDEDFHTGTAMQASHSAPVLEDTLARRDLRPVVTRELEPAGGRRPSPSATRSGSQRRRIPRLDASMPARPPQPPRRAGGQVAPTRYYITWKASDPASGSSPSRNLRPTRSTEMLRNLGPPAPLRPSPSRSQLHVTPNPNGGIIRPFEPVPVPRTHRPLPPTTGAVVESTNAEVNGPTRPFLQPQPQPSSAALASSATYLSPTQEPYPRSHSASPSQQRFPKPADGAVHDVSRERDTQRPLPGLHHQSHSTGGSVSKFGDTPFREDCNANTLPLSLRAGPYGGSPVRPHVQSETPPRSPVSADSSRPSTSTGSSSLAYTSSGTMVASRQNSSSSGQDTLSESTLRPDQRDKVNEELKARVSTLKVSQPADPPVDSVGTLDDYATAAEDLWSRRPISQIRNTDTTESSPSPRSSPRPALNVITQSQNNNVRGVPPNFPPPPDFIPQSQPRLRDPRPRTTPRDGHKSTFEEFTWAHRPAPEDVYDRLEDFFPEHDLDKPVIEANTGGTSPTTGDQTYGIPQNERERISGVRGKKSIRIVAEEHKKRLDRTSRAESSYGNLFRRSTKLWGGHVEEVTTSQKKQTMSKPTADTSSGGPRPIFKWVRGELIGKGTYGRVYLALNATTGEMIAVKQVEIPTTASDKSDGRQANLVQALKMESETLKDLDHPHIVAYLGFEETPNFLSIFLEYVPGGSIGSCLRDHGKFDEEVTKSFTAQILDGLAYLHSKNIIHRDLKADNILVEKSGVCKISDFGISKRADDDQAAYTAMQGTVFWMAPEVIGTQKGKGYNSKVDIWSVGCVVLEMWAGRRPWPDEDFFTVMFKVSHEGKSPPIPPDVILSDLATDFKDRCFAVHPDARASTAELIKHPYLKLPGGWVFNDFK</sequence>
<accession>A0A0D0EAD2</accession>